<evidence type="ECO:0000313" key="2">
    <source>
        <dbReference type="Proteomes" id="UP000824469"/>
    </source>
</evidence>
<dbReference type="InterPro" id="IPR036869">
    <property type="entry name" value="J_dom_sf"/>
</dbReference>
<feature type="non-terminal residue" evidence="1">
    <location>
        <position position="67"/>
    </location>
</feature>
<dbReference type="Proteomes" id="UP000824469">
    <property type="component" value="Unassembled WGS sequence"/>
</dbReference>
<reference evidence="1 2" key="1">
    <citation type="journal article" date="2021" name="Nat. Plants">
        <title>The Taxus genome provides insights into paclitaxel biosynthesis.</title>
        <authorList>
            <person name="Xiong X."/>
            <person name="Gou J."/>
            <person name="Liao Q."/>
            <person name="Li Y."/>
            <person name="Zhou Q."/>
            <person name="Bi G."/>
            <person name="Li C."/>
            <person name="Du R."/>
            <person name="Wang X."/>
            <person name="Sun T."/>
            <person name="Guo L."/>
            <person name="Liang H."/>
            <person name="Lu P."/>
            <person name="Wu Y."/>
            <person name="Zhang Z."/>
            <person name="Ro D.K."/>
            <person name="Shang Y."/>
            <person name="Huang S."/>
            <person name="Yan J."/>
        </authorList>
    </citation>
    <scope>NUCLEOTIDE SEQUENCE [LARGE SCALE GENOMIC DNA]</scope>
    <source>
        <strain evidence="1">Ta-2019</strain>
    </source>
</reference>
<name>A0AA38LA82_TAXCH</name>
<sequence>VKEFHPDIYKGPSNASTIVQRVIQAYEILMKRVSRGEYIQRKSSDPFEDPECEALDIFVNELLCIGK</sequence>
<feature type="non-terminal residue" evidence="1">
    <location>
        <position position="1"/>
    </location>
</feature>
<dbReference type="EMBL" id="JAHRHJ020000005">
    <property type="protein sequence ID" value="KAH9314165.1"/>
    <property type="molecule type" value="Genomic_DNA"/>
</dbReference>
<dbReference type="AlphaFoldDB" id="A0AA38LA82"/>
<dbReference type="PANTHER" id="PTHR44579">
    <property type="entry name" value="OS01G0730500 PROTEIN"/>
    <property type="match status" value="1"/>
</dbReference>
<evidence type="ECO:0000313" key="1">
    <source>
        <dbReference type="EMBL" id="KAH9314165.1"/>
    </source>
</evidence>
<keyword evidence="2" id="KW-1185">Reference proteome</keyword>
<comment type="caution">
    <text evidence="1">The sequence shown here is derived from an EMBL/GenBank/DDBJ whole genome shotgun (WGS) entry which is preliminary data.</text>
</comment>
<dbReference type="SUPFAM" id="SSF46565">
    <property type="entry name" value="Chaperone J-domain"/>
    <property type="match status" value="1"/>
</dbReference>
<organism evidence="1 2">
    <name type="scientific">Taxus chinensis</name>
    <name type="common">Chinese yew</name>
    <name type="synonym">Taxus wallichiana var. chinensis</name>
    <dbReference type="NCBI Taxonomy" id="29808"/>
    <lineage>
        <taxon>Eukaryota</taxon>
        <taxon>Viridiplantae</taxon>
        <taxon>Streptophyta</taxon>
        <taxon>Embryophyta</taxon>
        <taxon>Tracheophyta</taxon>
        <taxon>Spermatophyta</taxon>
        <taxon>Pinopsida</taxon>
        <taxon>Pinidae</taxon>
        <taxon>Conifers II</taxon>
        <taxon>Cupressales</taxon>
        <taxon>Taxaceae</taxon>
        <taxon>Taxus</taxon>
    </lineage>
</organism>
<proteinExistence type="predicted"/>
<gene>
    <name evidence="1" type="ORF">KI387_022792</name>
</gene>
<dbReference type="PANTHER" id="PTHR44579:SF4">
    <property type="entry name" value="J DOMAIN-CONTAINING PROTEIN"/>
    <property type="match status" value="1"/>
</dbReference>
<protein>
    <recommendedName>
        <fullName evidence="3">J domain-containing protein</fullName>
    </recommendedName>
</protein>
<dbReference type="Gene3D" id="1.10.287.110">
    <property type="entry name" value="DnaJ domain"/>
    <property type="match status" value="1"/>
</dbReference>
<accession>A0AA38LA82</accession>
<evidence type="ECO:0008006" key="3">
    <source>
        <dbReference type="Google" id="ProtNLM"/>
    </source>
</evidence>